<dbReference type="SUPFAM" id="SSF52058">
    <property type="entry name" value="L domain-like"/>
    <property type="match status" value="1"/>
</dbReference>
<dbReference type="GO" id="GO:0031146">
    <property type="term" value="P:SCF-dependent proteasomal ubiquitin-dependent protein catabolic process"/>
    <property type="evidence" value="ECO:0007669"/>
    <property type="project" value="TreeGrafter"/>
</dbReference>
<evidence type="ECO:0000313" key="5">
    <source>
        <dbReference type="Proteomes" id="UP001347796"/>
    </source>
</evidence>
<dbReference type="Proteomes" id="UP001347796">
    <property type="component" value="Unassembled WGS sequence"/>
</dbReference>
<comment type="caution">
    <text evidence="4">The sequence shown here is derived from an EMBL/GenBank/DDBJ whole genome shotgun (WGS) entry which is preliminary data.</text>
</comment>
<dbReference type="InterPro" id="IPR006553">
    <property type="entry name" value="Leu-rich_rpt_Cys-con_subtyp"/>
</dbReference>
<dbReference type="InterPro" id="IPR015940">
    <property type="entry name" value="UBA"/>
</dbReference>
<feature type="region of interest" description="Disordered" evidence="1">
    <location>
        <begin position="175"/>
        <end position="224"/>
    </location>
</feature>
<feature type="domain" description="UBX" evidence="3">
    <location>
        <begin position="223"/>
        <end position="300"/>
    </location>
</feature>
<dbReference type="Gene3D" id="3.10.20.90">
    <property type="entry name" value="Phosphatidylinositol 3-kinase Catalytic Subunit, Chain A, domain 1"/>
    <property type="match status" value="1"/>
</dbReference>
<feature type="region of interest" description="Disordered" evidence="1">
    <location>
        <begin position="308"/>
        <end position="345"/>
    </location>
</feature>
<dbReference type="PROSITE" id="PS50033">
    <property type="entry name" value="UBX"/>
    <property type="match status" value="1"/>
</dbReference>
<feature type="compositionally biased region" description="Polar residues" evidence="1">
    <location>
        <begin position="109"/>
        <end position="118"/>
    </location>
</feature>
<feature type="domain" description="UBA" evidence="2">
    <location>
        <begin position="28"/>
        <end position="68"/>
    </location>
</feature>
<organism evidence="4 5">
    <name type="scientific">Patella caerulea</name>
    <name type="common">Rayed Mediterranean limpet</name>
    <dbReference type="NCBI Taxonomy" id="87958"/>
    <lineage>
        <taxon>Eukaryota</taxon>
        <taxon>Metazoa</taxon>
        <taxon>Spiralia</taxon>
        <taxon>Lophotrochozoa</taxon>
        <taxon>Mollusca</taxon>
        <taxon>Gastropoda</taxon>
        <taxon>Patellogastropoda</taxon>
        <taxon>Patelloidea</taxon>
        <taxon>Patellidae</taxon>
        <taxon>Patella</taxon>
    </lineage>
</organism>
<feature type="compositionally biased region" description="Acidic residues" evidence="1">
    <location>
        <begin position="313"/>
        <end position="332"/>
    </location>
</feature>
<evidence type="ECO:0000259" key="2">
    <source>
        <dbReference type="PROSITE" id="PS50030"/>
    </source>
</evidence>
<reference evidence="4 5" key="1">
    <citation type="submission" date="2024-01" db="EMBL/GenBank/DDBJ databases">
        <title>The genome of the rayed Mediterranean limpet Patella caerulea (Linnaeus, 1758).</title>
        <authorList>
            <person name="Anh-Thu Weber A."/>
            <person name="Halstead-Nussloch G."/>
        </authorList>
    </citation>
    <scope>NUCLEOTIDE SEQUENCE [LARGE SCALE GENOMIC DNA]</scope>
    <source>
        <strain evidence="4">AATW-2023a</strain>
        <tissue evidence="4">Whole specimen</tissue>
    </source>
</reference>
<dbReference type="Pfam" id="PF00789">
    <property type="entry name" value="UBX"/>
    <property type="match status" value="1"/>
</dbReference>
<evidence type="ECO:0000313" key="4">
    <source>
        <dbReference type="EMBL" id="KAK6166524.1"/>
    </source>
</evidence>
<dbReference type="GO" id="GO:0019005">
    <property type="term" value="C:SCF ubiquitin ligase complex"/>
    <property type="evidence" value="ECO:0007669"/>
    <property type="project" value="TreeGrafter"/>
</dbReference>
<evidence type="ECO:0000256" key="1">
    <source>
        <dbReference type="SAM" id="MobiDB-lite"/>
    </source>
</evidence>
<dbReference type="InterPro" id="IPR032675">
    <property type="entry name" value="LRR_dom_sf"/>
</dbReference>
<feature type="compositionally biased region" description="Basic and acidic residues" evidence="1">
    <location>
        <begin position="175"/>
        <end position="192"/>
    </location>
</feature>
<dbReference type="Pfam" id="PF13516">
    <property type="entry name" value="LRR_6"/>
    <property type="match status" value="2"/>
</dbReference>
<feature type="region of interest" description="Disordered" evidence="1">
    <location>
        <begin position="106"/>
        <end position="142"/>
    </location>
</feature>
<dbReference type="InterPro" id="IPR029071">
    <property type="entry name" value="Ubiquitin-like_domsf"/>
</dbReference>
<evidence type="ECO:0000259" key="3">
    <source>
        <dbReference type="PROSITE" id="PS50033"/>
    </source>
</evidence>
<accession>A0AAN8GG79</accession>
<dbReference type="InterPro" id="IPR001012">
    <property type="entry name" value="UBX_dom"/>
</dbReference>
<dbReference type="SUPFAM" id="SSF54236">
    <property type="entry name" value="Ubiquitin-like"/>
    <property type="match status" value="1"/>
</dbReference>
<proteinExistence type="predicted"/>
<feature type="compositionally biased region" description="Low complexity" evidence="1">
    <location>
        <begin position="194"/>
        <end position="216"/>
    </location>
</feature>
<dbReference type="InterPro" id="IPR001611">
    <property type="entry name" value="Leu-rich_rpt"/>
</dbReference>
<protein>
    <recommendedName>
        <fullName evidence="6">UBX domain-containing protein</fullName>
    </recommendedName>
</protein>
<dbReference type="SMART" id="SM00367">
    <property type="entry name" value="LRR_CC"/>
    <property type="match status" value="3"/>
</dbReference>
<keyword evidence="5" id="KW-1185">Reference proteome</keyword>
<evidence type="ECO:0008006" key="6">
    <source>
        <dbReference type="Google" id="ProtNLM"/>
    </source>
</evidence>
<dbReference type="EMBL" id="JAZGQO010000021">
    <property type="protein sequence ID" value="KAK6166524.1"/>
    <property type="molecule type" value="Genomic_DNA"/>
</dbReference>
<gene>
    <name evidence="4" type="ORF">SNE40_023190</name>
</gene>
<dbReference type="AlphaFoldDB" id="A0AAN8GG79"/>
<sequence length="902" mass="100694">MVIEKKPKFISWFCLVADRKYTIKMASQTVDNVIATVMTMGFDLGDCQEAVQYGKITVEEIVEWILAGKPGLAALPSQPPRLHLGRQTNTDSNLLNLSSNPFVAPIPLQETTSSSPAKTSRDLTSDNLVVSRHHLTDDKRRDKELFEEKRREEAKKKARDEKIAQRKEKERILQQIAEDRDTKLKKENKNVEKSPSSSSQSPSTSSNSSSTCTSTPVNTQSLSAQHKCTLQIRLPDGRCLRKMFEYTSTLNDVWDYVYTEFKALNNMTFMQPFPRQEFSKEDMKRTVEDLGLTPTGSLVLKPATVVEQSVSDSMEDNSTDEISENEPMEEEESIRSRLRPRHQWGQGHRLEGEGEIVDAMEIPDDDREEDIVQFAQNNLPQGQFPGMPFLNMDELNQPFGGHGQRLLPQGHPDADVVQNRPAGQVAAEAALQRSQHPVPVAEEIQDVHELLKPVRSLLNLVFHHLAERINDPKSPLLSLSGISEDLALKLVSYLQDKGMLKPKTLRAFIPCYLRKLVLDCYPLTTNELLQAVRLHSNLSVLSLNSCPLITDTGLQSISGMKRLKVLNLGSCKQLTNKCLLVMKALPSLQSLNLTKTSVNDNGITTHVIPHCVHLQHLNLNSTSVTHAFIPPLKALVELKSLQLEDTKVCSLSGIQYITTLQQLNISNTDIFNDALLCLAQLPSLTSLNISGTERVNGDLGLQYLAGLKLQNLVLPSRHSTTDQGMTFLTGFPLVVLDLTNYINIGDEGVSYIGKIHSLKKLLLSNTKTGDAGLISLKDLVNLEVLYLDRTSVTDEGTRVIKEFKKLNELSLAATKITSDILVEGILNQCYLTKVNLSKNKITETGVVCLRSKSLQLLNLNDIHIKEREITNMRKILQENCPALISLTISSINRVVEEEPMVI</sequence>
<dbReference type="PROSITE" id="PS50030">
    <property type="entry name" value="UBA"/>
    <property type="match status" value="1"/>
</dbReference>
<name>A0AAN8GG79_PATCE</name>
<dbReference type="PANTHER" id="PTHR13318">
    <property type="entry name" value="PARTNER OF PAIRED, ISOFORM B-RELATED"/>
    <property type="match status" value="1"/>
</dbReference>
<dbReference type="SMART" id="SM00166">
    <property type="entry name" value="UBX"/>
    <property type="match status" value="1"/>
</dbReference>
<dbReference type="Gene3D" id="3.80.10.10">
    <property type="entry name" value="Ribonuclease Inhibitor"/>
    <property type="match status" value="4"/>
</dbReference>